<proteinExistence type="predicted"/>
<keyword evidence="1" id="KW-0472">Membrane</keyword>
<evidence type="ECO:0000313" key="2">
    <source>
        <dbReference type="EMBL" id="TDY63536.1"/>
    </source>
</evidence>
<reference evidence="2 3" key="1">
    <citation type="submission" date="2019-03" db="EMBL/GenBank/DDBJ databases">
        <title>Genomic Encyclopedia of Type Strains, Phase III (KMG-III): the genomes of soil and plant-associated and newly described type strains.</title>
        <authorList>
            <person name="Whitman W."/>
        </authorList>
    </citation>
    <scope>NUCLEOTIDE SEQUENCE [LARGE SCALE GENOMIC DNA]</scope>
    <source>
        <strain evidence="2 3">CECT 8301</strain>
    </source>
</reference>
<protein>
    <submittedName>
        <fullName evidence="2">Uncharacterized protein</fullName>
    </submittedName>
</protein>
<keyword evidence="1" id="KW-1133">Transmembrane helix</keyword>
<feature type="transmembrane region" description="Helical" evidence="1">
    <location>
        <begin position="21"/>
        <end position="42"/>
    </location>
</feature>
<sequence length="142" mass="16473">MRISQRNSNIEMMKKIFTKTIWLILYLVFNIVVFFIEINLFFKKNNTSYSGNSSISSLDDFFALSHASFNVLGELAIVGFSFVAMGIALVAFLLFIPLQVYFLKPKYKTSKKKFLFSLLAAFCIVIILKLIVYIWMFVDLNY</sequence>
<feature type="transmembrane region" description="Helical" evidence="1">
    <location>
        <begin position="114"/>
        <end position="138"/>
    </location>
</feature>
<dbReference type="Proteomes" id="UP000294824">
    <property type="component" value="Unassembled WGS sequence"/>
</dbReference>
<dbReference type="EMBL" id="SORL01000007">
    <property type="protein sequence ID" value="TDY63536.1"/>
    <property type="molecule type" value="Genomic_DNA"/>
</dbReference>
<keyword evidence="1" id="KW-0812">Transmembrane</keyword>
<gene>
    <name evidence="2" type="ORF">DFQ06_0425</name>
</gene>
<feature type="transmembrane region" description="Helical" evidence="1">
    <location>
        <begin position="75"/>
        <end position="102"/>
    </location>
</feature>
<accession>A0A4R8MHT2</accession>
<keyword evidence="3" id="KW-1185">Reference proteome</keyword>
<name>A0A4R8MHT2_9FLAO</name>
<organism evidence="2 3">
    <name type="scientific">Algibacter lectus</name>
    <dbReference type="NCBI Taxonomy" id="221126"/>
    <lineage>
        <taxon>Bacteria</taxon>
        <taxon>Pseudomonadati</taxon>
        <taxon>Bacteroidota</taxon>
        <taxon>Flavobacteriia</taxon>
        <taxon>Flavobacteriales</taxon>
        <taxon>Flavobacteriaceae</taxon>
        <taxon>Algibacter</taxon>
    </lineage>
</organism>
<evidence type="ECO:0000256" key="1">
    <source>
        <dbReference type="SAM" id="Phobius"/>
    </source>
</evidence>
<comment type="caution">
    <text evidence="2">The sequence shown here is derived from an EMBL/GenBank/DDBJ whole genome shotgun (WGS) entry which is preliminary data.</text>
</comment>
<dbReference type="AlphaFoldDB" id="A0A4R8MHT2"/>
<evidence type="ECO:0000313" key="3">
    <source>
        <dbReference type="Proteomes" id="UP000294824"/>
    </source>
</evidence>